<sequence>MVSKSNGLEPDWELWMESYTHFAVVAVTGRLRPWKAAGLWLKGEFGDIADMPALVAGKEPSDFNDSTGQSIDEYYANTASKSSDYELPSKHVGTMSAKGLTDTNLKDPSCDLAVLEDDVAPKQVCCSAARRRSGHVRLGVRKMITTMWRRLFCGLRPVGLPLSLRLASLVWHIDPGYGAPMTLLATFLWLWPGTSDIMARPDQATKYVWVVGHLYYLVAIIVVSPLGFIPWFFFPFVPWAACRLGIELIEKRFGLGETGRRFAALVALGIPRTYLPPLGKQKGYVPQYLLPEERGPSIWKESEKARHRRTGTKCPKDPVLSQTMALHRQSPQCQKQVRLGELASMAWALPQQRLTDAFEILPIEVSLLLFRNPPDGQTDLMQRNCLSESLRLGGSDSLRRTMDYTISQACTYLKSRFVKHQRASPKLLIEFVIHGCCLKTDERLTDAREEQMNGARQTSDTLVDGTTHDFTYEPPPASNCPLPHPSCLPSLLLALCSARQVLLGRTSVHASRGYNHSIALGFHGYSEQKTKYAKPALPYFCPSKKQKFRFFPLRQRETPLPLREALKARMIQVDSSIVIFGPILRFLQPRRSVEVVVGIFDKHDTYITWRAEAYIVAAIVWVRSSFPNHPTIDTLLHRIQGRYERSTLRREPGSVPKQVSPTTRDLYSVKGTRETETAYSHRYGQVSAPPGHRKLLYAAQRETGPVRRLSRQAAGRTSAAGYAEKDETDDKPGTTVSVRLSFRAAAREVQKPKDETIAARTSNKPYPLGTPHITPTPAPPLLWGRIRPKARTVSPGYKPHPSVSVAVLLPLVMTALIHGPIEWHVPSQKKKRQNDRGRSPWGSVSLIHTSDCASGYAVLFPIDHRLVQS</sequence>
<feature type="region of interest" description="Disordered" evidence="1">
    <location>
        <begin position="702"/>
        <end position="735"/>
    </location>
</feature>
<organism evidence="3 4">
    <name type="scientific">Colletotrichum cuscutae</name>
    <dbReference type="NCBI Taxonomy" id="1209917"/>
    <lineage>
        <taxon>Eukaryota</taxon>
        <taxon>Fungi</taxon>
        <taxon>Dikarya</taxon>
        <taxon>Ascomycota</taxon>
        <taxon>Pezizomycotina</taxon>
        <taxon>Sordariomycetes</taxon>
        <taxon>Hypocreomycetidae</taxon>
        <taxon>Glomerellales</taxon>
        <taxon>Glomerellaceae</taxon>
        <taxon>Colletotrichum</taxon>
        <taxon>Colletotrichum acutatum species complex</taxon>
    </lineage>
</organism>
<protein>
    <submittedName>
        <fullName evidence="3">Uncharacterized protein</fullName>
    </submittedName>
</protein>
<feature type="region of interest" description="Disordered" evidence="1">
    <location>
        <begin position="747"/>
        <end position="780"/>
    </location>
</feature>
<dbReference type="Proteomes" id="UP001239213">
    <property type="component" value="Unassembled WGS sequence"/>
</dbReference>
<keyword evidence="2" id="KW-1133">Transmembrane helix</keyword>
<evidence type="ECO:0000313" key="4">
    <source>
        <dbReference type="Proteomes" id="UP001239213"/>
    </source>
</evidence>
<feature type="transmembrane region" description="Helical" evidence="2">
    <location>
        <begin position="177"/>
        <end position="193"/>
    </location>
</feature>
<comment type="caution">
    <text evidence="3">The sequence shown here is derived from an EMBL/GenBank/DDBJ whole genome shotgun (WGS) entry which is preliminary data.</text>
</comment>
<proteinExistence type="predicted"/>
<feature type="compositionally biased region" description="Basic and acidic residues" evidence="1">
    <location>
        <begin position="747"/>
        <end position="757"/>
    </location>
</feature>
<dbReference type="AlphaFoldDB" id="A0AAI9YC52"/>
<evidence type="ECO:0000256" key="2">
    <source>
        <dbReference type="SAM" id="Phobius"/>
    </source>
</evidence>
<evidence type="ECO:0000256" key="1">
    <source>
        <dbReference type="SAM" id="MobiDB-lite"/>
    </source>
</evidence>
<keyword evidence="2" id="KW-0812">Transmembrane</keyword>
<keyword evidence="2" id="KW-0472">Membrane</keyword>
<name>A0AAI9YC52_9PEZI</name>
<feature type="transmembrane region" description="Helical" evidence="2">
    <location>
        <begin position="214"/>
        <end position="234"/>
    </location>
</feature>
<dbReference type="EMBL" id="MPDP01000013">
    <property type="protein sequence ID" value="KAK1496422.1"/>
    <property type="molecule type" value="Genomic_DNA"/>
</dbReference>
<gene>
    <name evidence="3" type="ORF">CCUS01_02769</name>
</gene>
<keyword evidence="4" id="KW-1185">Reference proteome</keyword>
<accession>A0AAI9YC52</accession>
<evidence type="ECO:0000313" key="3">
    <source>
        <dbReference type="EMBL" id="KAK1496422.1"/>
    </source>
</evidence>
<reference evidence="3" key="1">
    <citation type="submission" date="2016-11" db="EMBL/GenBank/DDBJ databases">
        <title>The genome sequence of Colletotrichum cuscutae.</title>
        <authorList>
            <person name="Baroncelli R."/>
        </authorList>
    </citation>
    <scope>NUCLEOTIDE SEQUENCE</scope>
    <source>
        <strain evidence="3">IMI 304802</strain>
    </source>
</reference>
<feature type="compositionally biased region" description="Basic and acidic residues" evidence="1">
    <location>
        <begin position="723"/>
        <end position="732"/>
    </location>
</feature>